<comment type="caution">
    <text evidence="1">The sequence shown here is derived from an EMBL/GenBank/DDBJ whole genome shotgun (WGS) entry which is preliminary data.</text>
</comment>
<dbReference type="RefSeq" id="WP_269403235.1">
    <property type="nucleotide sequence ID" value="NZ_JAPWGW010000005.1"/>
</dbReference>
<sequence length="42" mass="4610">MAFSVDCYIFATQIGVGGLEDKFRVLISVFNFTKATLAVEHA</sequence>
<organism evidence="1 2">
    <name type="scientific">Henriciella marina</name>
    <dbReference type="NCBI Taxonomy" id="453851"/>
    <lineage>
        <taxon>Bacteria</taxon>
        <taxon>Pseudomonadati</taxon>
        <taxon>Pseudomonadota</taxon>
        <taxon>Alphaproteobacteria</taxon>
        <taxon>Hyphomonadales</taxon>
        <taxon>Hyphomonadaceae</taxon>
        <taxon>Henriciella</taxon>
    </lineage>
</organism>
<keyword evidence="2" id="KW-1185">Reference proteome</keyword>
<dbReference type="Proteomes" id="UP001083770">
    <property type="component" value="Unassembled WGS sequence"/>
</dbReference>
<gene>
    <name evidence="1" type="ORF">O4G74_14260</name>
</gene>
<dbReference type="EMBL" id="JAPWGW010000005">
    <property type="protein sequence ID" value="MCZ4299225.1"/>
    <property type="molecule type" value="Genomic_DNA"/>
</dbReference>
<accession>A0ABT4LXY1</accession>
<name>A0ABT4LXY1_9PROT</name>
<evidence type="ECO:0000313" key="1">
    <source>
        <dbReference type="EMBL" id="MCZ4299225.1"/>
    </source>
</evidence>
<protein>
    <submittedName>
        <fullName evidence="1">Uncharacterized protein</fullName>
    </submittedName>
</protein>
<proteinExistence type="predicted"/>
<evidence type="ECO:0000313" key="2">
    <source>
        <dbReference type="Proteomes" id="UP001083770"/>
    </source>
</evidence>
<reference evidence="1" key="1">
    <citation type="submission" date="2022-12" db="EMBL/GenBank/DDBJ databases">
        <title>Bacterial isolates from different developmental stages of Nematostella vectensis.</title>
        <authorList>
            <person name="Fraune S."/>
        </authorList>
    </citation>
    <scope>NUCLEOTIDE SEQUENCE</scope>
    <source>
        <strain evidence="1">G21632-S1</strain>
    </source>
</reference>